<dbReference type="EMBL" id="CP118224">
    <property type="protein sequence ID" value="WMC09501.1"/>
    <property type="molecule type" value="Genomic_DNA"/>
</dbReference>
<organism evidence="1 2">
    <name type="scientific">Oceanimonas pelagia</name>
    <dbReference type="NCBI Taxonomy" id="3028314"/>
    <lineage>
        <taxon>Bacteria</taxon>
        <taxon>Pseudomonadati</taxon>
        <taxon>Pseudomonadota</taxon>
        <taxon>Gammaproteobacteria</taxon>
        <taxon>Aeromonadales</taxon>
        <taxon>Aeromonadaceae</taxon>
        <taxon>Oceanimonas</taxon>
    </lineage>
</organism>
<evidence type="ECO:0000313" key="1">
    <source>
        <dbReference type="EMBL" id="WMC09501.1"/>
    </source>
</evidence>
<dbReference type="SUPFAM" id="SSF102712">
    <property type="entry name" value="JAB1/MPN domain"/>
    <property type="match status" value="1"/>
</dbReference>
<evidence type="ECO:0008006" key="3">
    <source>
        <dbReference type="Google" id="ProtNLM"/>
    </source>
</evidence>
<name>A0AA50KLY9_9GAMM</name>
<accession>A0AA50KLY9</accession>
<evidence type="ECO:0000313" key="2">
    <source>
        <dbReference type="Proteomes" id="UP001223802"/>
    </source>
</evidence>
<dbReference type="Proteomes" id="UP001223802">
    <property type="component" value="Chromosome"/>
</dbReference>
<dbReference type="KEGG" id="ope:PU634_10275"/>
<dbReference type="Gene3D" id="3.40.140.10">
    <property type="entry name" value="Cytidine Deaminase, domain 2"/>
    <property type="match status" value="1"/>
</dbReference>
<dbReference type="RefSeq" id="WP_306760696.1">
    <property type="nucleotide sequence ID" value="NZ_CP118224.1"/>
</dbReference>
<gene>
    <name evidence="1" type="ORF">PU634_10275</name>
</gene>
<dbReference type="AlphaFoldDB" id="A0AA50KLY9"/>
<proteinExistence type="predicted"/>
<sequence length="118" mass="13674">MTELIVQLQRLWQPGPERCGVVLDNGEIIELPNRAEQPALAFEVADADLAPYMGRVVASWHTHPRTSGNLSVSDYRTFQHYPDWQHYIIDQSSVWQYSVAFDYMVLLDQVFDKEMSDE</sequence>
<reference evidence="1 2" key="1">
    <citation type="submission" date="2023-02" db="EMBL/GenBank/DDBJ databases">
        <title>Complete genome sequence of a novel bacterium Oceanimonas sp. NTOU-MSR1 isolated from marine coast sediment.</title>
        <authorList>
            <person name="Yang H.-T."/>
            <person name="Chen Y.-L."/>
            <person name="Ho Y.-N."/>
        </authorList>
    </citation>
    <scope>NUCLEOTIDE SEQUENCE [LARGE SCALE GENOMIC DNA]</scope>
    <source>
        <strain evidence="1 2">NTOU-MSR1</strain>
    </source>
</reference>
<keyword evidence="2" id="KW-1185">Reference proteome</keyword>
<protein>
    <recommendedName>
        <fullName evidence="3">JAB domain-containing protein</fullName>
    </recommendedName>
</protein>